<accession>A0ABY6KPX8</accession>
<keyword evidence="2" id="KW-1185">Reference proteome</keyword>
<sequence length="102" mass="11299">MWTPPRNRAPTGYGTSTAPTWSPVRTWLPSSIADISFTGRIRPSFLGRSCLCGTGPPSPGSWALTFLTTRSRRGCKLFMRQSMARRCSNVRCAKGSSQIRLF</sequence>
<protein>
    <submittedName>
        <fullName evidence="1">Uncharacterized protein</fullName>
    </submittedName>
</protein>
<name>A0ABY6KPX8_9ARAC</name>
<evidence type="ECO:0000313" key="1">
    <source>
        <dbReference type="EMBL" id="UYV70718.1"/>
    </source>
</evidence>
<reference evidence="1 2" key="1">
    <citation type="submission" date="2022-01" db="EMBL/GenBank/DDBJ databases">
        <title>A chromosomal length assembly of Cordylochernes scorpioides.</title>
        <authorList>
            <person name="Zeh D."/>
            <person name="Zeh J."/>
        </authorList>
    </citation>
    <scope>NUCLEOTIDE SEQUENCE [LARGE SCALE GENOMIC DNA]</scope>
    <source>
        <strain evidence="1">IN4F17</strain>
        <tissue evidence="1">Whole Body</tissue>
    </source>
</reference>
<proteinExistence type="predicted"/>
<dbReference type="EMBL" id="CP092870">
    <property type="protein sequence ID" value="UYV70718.1"/>
    <property type="molecule type" value="Genomic_DNA"/>
</dbReference>
<dbReference type="Proteomes" id="UP001235939">
    <property type="component" value="Chromosome 08"/>
</dbReference>
<evidence type="ECO:0000313" key="2">
    <source>
        <dbReference type="Proteomes" id="UP001235939"/>
    </source>
</evidence>
<organism evidence="1 2">
    <name type="scientific">Cordylochernes scorpioides</name>
    <dbReference type="NCBI Taxonomy" id="51811"/>
    <lineage>
        <taxon>Eukaryota</taxon>
        <taxon>Metazoa</taxon>
        <taxon>Ecdysozoa</taxon>
        <taxon>Arthropoda</taxon>
        <taxon>Chelicerata</taxon>
        <taxon>Arachnida</taxon>
        <taxon>Pseudoscorpiones</taxon>
        <taxon>Cheliferoidea</taxon>
        <taxon>Chernetidae</taxon>
        <taxon>Cordylochernes</taxon>
    </lineage>
</organism>
<gene>
    <name evidence="1" type="ORF">LAZ67_8000358</name>
</gene>